<keyword evidence="1" id="KW-1133">Transmembrane helix</keyword>
<gene>
    <name evidence="2" type="primary">eutH</name>
    <name evidence="2" type="ORF">P9989_05110</name>
</gene>
<evidence type="ECO:0000256" key="1">
    <source>
        <dbReference type="SAM" id="Phobius"/>
    </source>
</evidence>
<proteinExistence type="predicted"/>
<evidence type="ECO:0000313" key="2">
    <source>
        <dbReference type="EMBL" id="WFT75765.1"/>
    </source>
</evidence>
<feature type="transmembrane region" description="Helical" evidence="1">
    <location>
        <begin position="332"/>
        <end position="353"/>
    </location>
</feature>
<feature type="transmembrane region" description="Helical" evidence="1">
    <location>
        <begin position="6"/>
        <end position="25"/>
    </location>
</feature>
<name>A0ABY8IZW0_9BACI</name>
<dbReference type="EMBL" id="CP121671">
    <property type="protein sequence ID" value="WFT75765.1"/>
    <property type="molecule type" value="Genomic_DNA"/>
</dbReference>
<feature type="transmembrane region" description="Helical" evidence="1">
    <location>
        <begin position="79"/>
        <end position="96"/>
    </location>
</feature>
<feature type="transmembrane region" description="Helical" evidence="1">
    <location>
        <begin position="308"/>
        <end position="326"/>
    </location>
</feature>
<dbReference type="PIRSF" id="PIRSF019466">
    <property type="entry name" value="EutH"/>
    <property type="match status" value="1"/>
</dbReference>
<organism evidence="2 3">
    <name type="scientific">Halobacillus naozhouensis</name>
    <dbReference type="NCBI Taxonomy" id="554880"/>
    <lineage>
        <taxon>Bacteria</taxon>
        <taxon>Bacillati</taxon>
        <taxon>Bacillota</taxon>
        <taxon>Bacilli</taxon>
        <taxon>Bacillales</taxon>
        <taxon>Bacillaceae</taxon>
        <taxon>Halobacillus</taxon>
    </lineage>
</organism>
<reference evidence="2 3" key="1">
    <citation type="submission" date="2023-04" db="EMBL/GenBank/DDBJ databases">
        <title>Genome sequence of Halobacillus naozhouensis KACC 21980.</title>
        <authorList>
            <person name="Kim S."/>
            <person name="Heo J."/>
            <person name="Kwon S.-W."/>
        </authorList>
    </citation>
    <scope>NUCLEOTIDE SEQUENCE [LARGE SCALE GENOMIC DNA]</scope>
    <source>
        <strain evidence="2 3">KCTC 13234</strain>
    </source>
</reference>
<protein>
    <submittedName>
        <fullName evidence="2">Ethanolamine utilization protein EutH</fullName>
    </submittedName>
</protein>
<feature type="transmembrane region" description="Helical" evidence="1">
    <location>
        <begin position="45"/>
        <end position="67"/>
    </location>
</feature>
<dbReference type="RefSeq" id="WP_283077729.1">
    <property type="nucleotide sequence ID" value="NZ_CP121671.1"/>
</dbReference>
<feature type="transmembrane region" description="Helical" evidence="1">
    <location>
        <begin position="176"/>
        <end position="195"/>
    </location>
</feature>
<keyword evidence="1" id="KW-0472">Membrane</keyword>
<keyword evidence="3" id="KW-1185">Reference proteome</keyword>
<dbReference type="NCBIfam" id="NF011667">
    <property type="entry name" value="PRK15086.1-3"/>
    <property type="match status" value="1"/>
</dbReference>
<feature type="transmembrane region" description="Helical" evidence="1">
    <location>
        <begin position="144"/>
        <end position="164"/>
    </location>
</feature>
<feature type="transmembrane region" description="Helical" evidence="1">
    <location>
        <begin position="239"/>
        <end position="257"/>
    </location>
</feature>
<feature type="transmembrane region" description="Helical" evidence="1">
    <location>
        <begin position="207"/>
        <end position="227"/>
    </location>
</feature>
<dbReference type="Proteomes" id="UP001221597">
    <property type="component" value="Chromosome"/>
</dbReference>
<feature type="transmembrane region" description="Helical" evidence="1">
    <location>
        <begin position="277"/>
        <end position="296"/>
    </location>
</feature>
<dbReference type="PANTHER" id="PTHR40089">
    <property type="entry name" value="ETHANOLAMINE UTILIZATION PROTEIN EUTH"/>
    <property type="match status" value="1"/>
</dbReference>
<accession>A0ABY8IZW0</accession>
<dbReference type="InterPro" id="IPR007441">
    <property type="entry name" value="EutH"/>
</dbReference>
<evidence type="ECO:0000313" key="3">
    <source>
        <dbReference type="Proteomes" id="UP001221597"/>
    </source>
</evidence>
<dbReference type="PANTHER" id="PTHR40089:SF1">
    <property type="entry name" value="ETHANOLAMINE PERMEASE EUTH-RELATED"/>
    <property type="match status" value="1"/>
</dbReference>
<sequence length="386" mass="41901">MWFNDGLLLIMTIFMVIGAVDYYILHNRWGLGQRFYDAFMMMGPLALAMVGIISLSPVLSAWLAPIITPVYQWLGVDPSMFASTILAIDMGAYQLAESLAESDDAAVFSWAFLGTMMGPTLVFTIPIALTMISKQDYPYFAKGILIGLITIPIGCLAGGAVAGYELWWMIRNLIPTVILAVCIGFGLWKFTHVTIKLFAQFGKAVELLIISGLVLIITETLTGISIVSGMAPIKEGIGIVGRITIMLAGAYPMVTFINQRGQRLWEKWSRKLGVNSLAMTGFIASLAHHIPMLATMKEMDTRGKVMNAAFAVSGAFVLGGHLGFVASVNKEMIFSVVIGKLVAGVLAGWIALLTTSPAEETNETFLENENGCKNDCYQKGDPINDC</sequence>
<keyword evidence="1" id="KW-0812">Transmembrane</keyword>
<dbReference type="Pfam" id="PF04346">
    <property type="entry name" value="EutH"/>
    <property type="match status" value="1"/>
</dbReference>
<feature type="transmembrane region" description="Helical" evidence="1">
    <location>
        <begin position="108"/>
        <end position="132"/>
    </location>
</feature>